<accession>A0A0F5YJR4</accession>
<organism evidence="1 2">
    <name type="scientific">Limnoraphis robusta CS-951</name>
    <dbReference type="NCBI Taxonomy" id="1637645"/>
    <lineage>
        <taxon>Bacteria</taxon>
        <taxon>Bacillati</taxon>
        <taxon>Cyanobacteriota</taxon>
        <taxon>Cyanophyceae</taxon>
        <taxon>Oscillatoriophycideae</taxon>
        <taxon>Oscillatoriales</taxon>
        <taxon>Sirenicapillariaceae</taxon>
        <taxon>Limnoraphis</taxon>
    </lineage>
</organism>
<dbReference type="Gene3D" id="2.60.120.560">
    <property type="entry name" value="Exo-inulinase, domain 1"/>
    <property type="match status" value="1"/>
</dbReference>
<dbReference type="Proteomes" id="UP000033607">
    <property type="component" value="Unassembled WGS sequence"/>
</dbReference>
<dbReference type="RefSeq" id="WP_046277694.1">
    <property type="nucleotide sequence ID" value="NZ_LATL02000204.1"/>
</dbReference>
<dbReference type="AlphaFoldDB" id="A0A0F5YJR4"/>
<evidence type="ECO:0000313" key="2">
    <source>
        <dbReference type="Proteomes" id="UP000033607"/>
    </source>
</evidence>
<comment type="caution">
    <text evidence="1">The sequence shown here is derived from an EMBL/GenBank/DDBJ whole genome shotgun (WGS) entry which is preliminary data.</text>
</comment>
<sequence length="700" mass="77939">MKNVDPLIAVQKLTTDSYSDERLPGQTLGTLSGSGLLRQGSDREGVIAIDNDALRLPYLLKPGWGRQGIAYGPYRRRNGLTLAVFMLNGHNTSHRADLQQSILGRSLRWVAGSGSRAPLQQFLGLVASPYKQRMWRRWQFWANNTPQGFQESRLDKNLAVGWFANPVPVDPLNEGNAFIVQGTGSENGELWTRVGERLQSAFQGLQNLQVYYVVILREKGAVYYASSVPNVLGLTAYPELRPLAIDPFNTDKSVYGAIYQNVLGQTGFSIDTRVYGTQIVEIPSFTQWYGTAHGADRLVGKGSLNSMVGEVGGKWQVFQGKYQRSVQGAIAIQSNSFAILNPRQTSGLIHTLIETSDIITPVAILWRVQDQENCWCLWLSESQCQLQIKQKGRGNSIAVSNALSLQPNSIHSVQILDDGNSFNLYLNGKLLFNTSFNETRFQQATGAGFAAKEANHQLYFREFEVHPRSISIPHEIDMGSPWFENGKTRVVVEKFEGSAQDLSGKRTTQGNKSWHKEFGKGAIIITGKNRAKVKASLPNPNPGRTVYTVDWDDALFADVQVDITPPKLYKNKKTEGRGGLIFWQDESNYMIVANCLSASYTGASISSFFCIHGFEDVYDAVGASVGRRINWGVTHTLRVVFDGMNYTALINDEPVLYRALTDVYPKLKQPLLIRRIGLVVNWEWGGDDMGTVFNNFVARV</sequence>
<evidence type="ECO:0000313" key="1">
    <source>
        <dbReference type="EMBL" id="KKD38897.1"/>
    </source>
</evidence>
<proteinExistence type="predicted"/>
<gene>
    <name evidence="1" type="ORF">WN50_06440</name>
</gene>
<reference evidence="1 2" key="1">
    <citation type="submission" date="2015-06" db="EMBL/GenBank/DDBJ databases">
        <title>Draft genome assembly of filamentous brackish cyanobacterium Limnoraphis robusta strain CS-951.</title>
        <authorList>
            <person name="Willis A."/>
            <person name="Parks M."/>
            <person name="Burford M.A."/>
        </authorList>
    </citation>
    <scope>NUCLEOTIDE SEQUENCE [LARGE SCALE GENOMIC DNA]</scope>
    <source>
        <strain evidence="1 2">CS-951</strain>
    </source>
</reference>
<name>A0A0F5YJR4_9CYAN</name>
<dbReference type="EMBL" id="LATL02000204">
    <property type="protein sequence ID" value="KKD38897.1"/>
    <property type="molecule type" value="Genomic_DNA"/>
</dbReference>
<protein>
    <submittedName>
        <fullName evidence="1">Nucleotide-binding protein</fullName>
    </submittedName>
</protein>
<dbReference type="PATRIC" id="fig|1637645.4.peg.4050"/>